<dbReference type="PANTHER" id="PTHR41324">
    <property type="entry name" value="MEMBRANE PROTEIN-RELATED"/>
    <property type="match status" value="1"/>
</dbReference>
<dbReference type="PANTHER" id="PTHR41324:SF1">
    <property type="entry name" value="DUF2232 DOMAIN-CONTAINING PROTEIN"/>
    <property type="match status" value="1"/>
</dbReference>
<keyword evidence="3" id="KW-1185">Reference proteome</keyword>
<name>A0A3M7TRA5_9BACI</name>
<dbReference type="AlphaFoldDB" id="A0A3M7TRA5"/>
<feature type="transmembrane region" description="Helical" evidence="1">
    <location>
        <begin position="241"/>
        <end position="264"/>
    </location>
</feature>
<proteinExistence type="predicted"/>
<accession>A0A3M7TRA5</accession>
<reference evidence="2 3" key="1">
    <citation type="submission" date="2018-10" db="EMBL/GenBank/DDBJ databases">
        <title>Bacillus Keqinensis sp. nov., a moderately halophilic bacterium isolated from a saline-alkaline lake.</title>
        <authorList>
            <person name="Wang H."/>
        </authorList>
    </citation>
    <scope>NUCLEOTIDE SEQUENCE [LARGE SCALE GENOMIC DNA]</scope>
    <source>
        <strain evidence="2 3">KQ-3</strain>
    </source>
</reference>
<keyword evidence="1" id="KW-1133">Transmembrane helix</keyword>
<feature type="transmembrane region" description="Helical" evidence="1">
    <location>
        <begin position="100"/>
        <end position="124"/>
    </location>
</feature>
<evidence type="ECO:0000313" key="3">
    <source>
        <dbReference type="Proteomes" id="UP000278746"/>
    </source>
</evidence>
<evidence type="ECO:0000256" key="1">
    <source>
        <dbReference type="SAM" id="Phobius"/>
    </source>
</evidence>
<gene>
    <name evidence="2" type="ORF">EBO34_15080</name>
</gene>
<dbReference type="RefSeq" id="WP_122899980.1">
    <property type="nucleotide sequence ID" value="NZ_RHIB01000002.1"/>
</dbReference>
<feature type="transmembrane region" description="Helical" evidence="1">
    <location>
        <begin position="12"/>
        <end position="35"/>
    </location>
</feature>
<dbReference type="OrthoDB" id="2987886at2"/>
<feature type="transmembrane region" description="Helical" evidence="1">
    <location>
        <begin position="214"/>
        <end position="229"/>
    </location>
</feature>
<sequence>MMNETSPIKEGALYIGIYLLLIMATLFVPVISLFTMFLLPVPFIIFAAKHGLRPAIFLMTVSFAVLLIIAYPLAIIFTITFASTGVVIGELYRRKKTAFGVLLGGSLTFIAAIILNFIGSIVILDVHPIESVQDALYESVETTESLLPMLGQDDTFETAAGFIDGLTTVTPALFIILGISYAFTVQWIASFILRKRKVDVTRFPPLREWGFPKSFIWYYLIMYIFIYFVDMEEGSALYMAMYNLLPILELIMVIQGLACIFFFFHVKKIHKAVPVAILFLGILFPPLLYLIRILGIIDLVFDLRKRMDTNR</sequence>
<dbReference type="Proteomes" id="UP000278746">
    <property type="component" value="Unassembled WGS sequence"/>
</dbReference>
<keyword evidence="1" id="KW-0812">Transmembrane</keyword>
<keyword evidence="1" id="KW-0472">Membrane</keyword>
<feature type="transmembrane region" description="Helical" evidence="1">
    <location>
        <begin position="55"/>
        <end position="88"/>
    </location>
</feature>
<protein>
    <submittedName>
        <fullName evidence="2">DUF2232 domain-containing protein</fullName>
    </submittedName>
</protein>
<evidence type="ECO:0000313" key="2">
    <source>
        <dbReference type="EMBL" id="RNA68005.1"/>
    </source>
</evidence>
<dbReference type="InterPro" id="IPR018710">
    <property type="entry name" value="DUF2232"/>
</dbReference>
<organism evidence="2 3">
    <name type="scientific">Alteribacter keqinensis</name>
    <dbReference type="NCBI Taxonomy" id="2483800"/>
    <lineage>
        <taxon>Bacteria</taxon>
        <taxon>Bacillati</taxon>
        <taxon>Bacillota</taxon>
        <taxon>Bacilli</taxon>
        <taxon>Bacillales</taxon>
        <taxon>Bacillaceae</taxon>
        <taxon>Alteribacter</taxon>
    </lineage>
</organism>
<comment type="caution">
    <text evidence="2">The sequence shown here is derived from an EMBL/GenBank/DDBJ whole genome shotgun (WGS) entry which is preliminary data.</text>
</comment>
<feature type="transmembrane region" description="Helical" evidence="1">
    <location>
        <begin position="276"/>
        <end position="301"/>
    </location>
</feature>
<dbReference type="EMBL" id="RHIB01000002">
    <property type="protein sequence ID" value="RNA68005.1"/>
    <property type="molecule type" value="Genomic_DNA"/>
</dbReference>
<feature type="transmembrane region" description="Helical" evidence="1">
    <location>
        <begin position="172"/>
        <end position="193"/>
    </location>
</feature>
<dbReference type="Pfam" id="PF09991">
    <property type="entry name" value="DUF2232"/>
    <property type="match status" value="1"/>
</dbReference>